<evidence type="ECO:0000259" key="3">
    <source>
        <dbReference type="Pfam" id="PF20009"/>
    </source>
</evidence>
<organism evidence="4 5">
    <name type="scientific">Chryseobacterium oleae</name>
    <dbReference type="NCBI Taxonomy" id="491207"/>
    <lineage>
        <taxon>Bacteria</taxon>
        <taxon>Pseudomonadati</taxon>
        <taxon>Bacteroidota</taxon>
        <taxon>Flavobacteriia</taxon>
        <taxon>Flavobacteriales</taxon>
        <taxon>Weeksellaceae</taxon>
        <taxon>Chryseobacterium group</taxon>
        <taxon>Chryseobacterium</taxon>
    </lineage>
</organism>
<dbReference type="AlphaFoldDB" id="A0A1I5A8H9"/>
<evidence type="ECO:0000256" key="1">
    <source>
        <dbReference type="ARBA" id="ARBA00022729"/>
    </source>
</evidence>
<dbReference type="OrthoDB" id="9808753at2"/>
<evidence type="ECO:0000259" key="2">
    <source>
        <dbReference type="Pfam" id="PF18962"/>
    </source>
</evidence>
<gene>
    <name evidence="4" type="ORF">SAMN05421594_3394</name>
</gene>
<dbReference type="EMBL" id="FOVD01000005">
    <property type="protein sequence ID" value="SFN58439.1"/>
    <property type="molecule type" value="Genomic_DNA"/>
</dbReference>
<dbReference type="InterPro" id="IPR026444">
    <property type="entry name" value="Secre_tail"/>
</dbReference>
<name>A0A1I5A8H9_CHROL</name>
<sequence>MTGQSYSEGVTAWIDFNRDGNFSDSEKIFTSPSNTVTPVSGTFSVPANAYTDKKVIMRVAMAYQNQPENGCNPFAYGEIEDYPVQIQVSLGTSEVNGANNNGIQIYPNPVSDILNVTKVSDKTVYKIYNAAGQLVGEGNINGGKINVSSLVKGGYVITIDEKGKDQFRSKFIKK</sequence>
<keyword evidence="5" id="KW-1185">Reference proteome</keyword>
<evidence type="ECO:0000313" key="4">
    <source>
        <dbReference type="EMBL" id="SFN58439.1"/>
    </source>
</evidence>
<dbReference type="RefSeq" id="WP_090025616.1">
    <property type="nucleotide sequence ID" value="NZ_FOVD01000005.1"/>
</dbReference>
<dbReference type="NCBIfam" id="TIGR04183">
    <property type="entry name" value="Por_Secre_tail"/>
    <property type="match status" value="1"/>
</dbReference>
<proteinExistence type="predicted"/>
<dbReference type="Pfam" id="PF18962">
    <property type="entry name" value="Por_Secre_tail"/>
    <property type="match status" value="1"/>
</dbReference>
<protein>
    <submittedName>
        <fullName evidence="4">Por secretion system C-terminal sorting domain-containing protein</fullName>
    </submittedName>
</protein>
<accession>A0A1I5A8H9</accession>
<feature type="domain" description="Secretion system C-terminal sorting" evidence="2">
    <location>
        <begin position="105"/>
        <end position="172"/>
    </location>
</feature>
<keyword evidence="1" id="KW-0732">Signal</keyword>
<dbReference type="Pfam" id="PF20009">
    <property type="entry name" value="GEVED"/>
    <property type="match status" value="1"/>
</dbReference>
<reference evidence="5" key="1">
    <citation type="submission" date="2016-10" db="EMBL/GenBank/DDBJ databases">
        <authorList>
            <person name="Varghese N."/>
            <person name="Submissions S."/>
        </authorList>
    </citation>
    <scope>NUCLEOTIDE SEQUENCE [LARGE SCALE GENOMIC DNA]</scope>
    <source>
        <strain evidence="5">DSM 25575</strain>
    </source>
</reference>
<dbReference type="Proteomes" id="UP000198769">
    <property type="component" value="Unassembled WGS sequence"/>
</dbReference>
<dbReference type="InterPro" id="IPR045474">
    <property type="entry name" value="GEVED"/>
</dbReference>
<evidence type="ECO:0000313" key="5">
    <source>
        <dbReference type="Proteomes" id="UP000198769"/>
    </source>
</evidence>
<feature type="domain" description="GEVED" evidence="3">
    <location>
        <begin position="10"/>
        <end position="85"/>
    </location>
</feature>